<accession>A0A060T521</accession>
<dbReference type="Pfam" id="PF08238">
    <property type="entry name" value="Sel1"/>
    <property type="match status" value="3"/>
</dbReference>
<name>A0A060T521_BLAAD</name>
<feature type="compositionally biased region" description="Low complexity" evidence="2">
    <location>
        <begin position="419"/>
        <end position="431"/>
    </location>
</feature>
<reference evidence="3" key="1">
    <citation type="submission" date="2014-02" db="EMBL/GenBank/DDBJ databases">
        <authorList>
            <person name="Genoscope - CEA"/>
        </authorList>
    </citation>
    <scope>NUCLEOTIDE SEQUENCE</scope>
    <source>
        <strain evidence="3">LS3</strain>
    </source>
</reference>
<feature type="compositionally biased region" description="Basic and acidic residues" evidence="2">
    <location>
        <begin position="831"/>
        <end position="841"/>
    </location>
</feature>
<dbReference type="InterPro" id="IPR011990">
    <property type="entry name" value="TPR-like_helical_dom_sf"/>
</dbReference>
<feature type="compositionally biased region" description="Low complexity" evidence="2">
    <location>
        <begin position="676"/>
        <end position="703"/>
    </location>
</feature>
<dbReference type="SMART" id="SM00671">
    <property type="entry name" value="SEL1"/>
    <property type="match status" value="5"/>
</dbReference>
<sequence>MTVVSPKRRSVIQYNMASLTSQSGQFYFPDEIFPEVKAPFRSLPIAPHIKAQKITDDYETTIRSAISNVGGTAGSGTVSTSALDQTHRLFRWARECLDFAESQPGVPAPIVGSAVDIVKMVASLEGSKFGGAAQYMCGLWHLFGLFGNPKSSSKARDLFLSAAKAGYSRALYRLGSDFESRGDTTSAITYFDHGVKRGDAACCYRIGMAHLRGHLGKEKDIDTGMRLLEKASLIADPDCPQAAYMFGLIQLGELTNVVTLDGAPQTSSGIMALERSAWLGFGPALIRVGQSWQGGEKGYDSSVALRYFHWAARQAQYARFLNGGTVDSNNPYTGVAEAEISKWMLCGSEGVFEPNEEWAFKFATMAADCSNPIAEFAIGYFYEVGIYVESNIDTALEWYRVAAGHDCKDAKERLKELEPAQPEAAASEQGGAQIGRRLTRKDHERTLSIRGRGSIRSSRRQLRNKDSIQELDESKAQDQSPDQPNKKEDEFDFGVSDLNDAVQELQVASLPENAPVPESPREVQHHEEPQLQPRRMRSPEVLQKPRDRSTSPVKGSSPGRRYVSMTAGDLAPPPPSIGSDNRRVSVPGSVGAAPPVSLPPPPPTPPPKPASPPISIASSATVASSASASSSTPTTATTDSSTTPTGGPVKTVRKRRSAILANKLKLIPNKLSGFGSRSPSPSHSSPEVSPVQTPTTSSPIPSSDDSEPVKKLGVRGDDSPVNSSLFDTSAKLPPPRRTMSPRSLATASSASSINSNANMSPLSSNTEFSLGPTPQTPPRTPDEKRFPSQVHRSSPLSRSRSAEKLSDDKKAAPKANEATPLTFEEMGIPAAKEDGKDCIIM</sequence>
<dbReference type="PANTHER" id="PTHR46430:SF2">
    <property type="entry name" value="CHITIN SYNTHASE REGULATORY FACTOR 4"/>
    <property type="match status" value="1"/>
</dbReference>
<evidence type="ECO:0000256" key="1">
    <source>
        <dbReference type="ARBA" id="ARBA00022737"/>
    </source>
</evidence>
<dbReference type="SUPFAM" id="SSF81901">
    <property type="entry name" value="HCP-like"/>
    <property type="match status" value="2"/>
</dbReference>
<dbReference type="PANTHER" id="PTHR46430">
    <property type="entry name" value="PROTEIN SKT5-RELATED"/>
    <property type="match status" value="1"/>
</dbReference>
<feature type="compositionally biased region" description="Polar residues" evidence="2">
    <location>
        <begin position="790"/>
        <end position="799"/>
    </location>
</feature>
<evidence type="ECO:0000256" key="2">
    <source>
        <dbReference type="SAM" id="MobiDB-lite"/>
    </source>
</evidence>
<feature type="compositionally biased region" description="Low complexity" evidence="2">
    <location>
        <begin position="740"/>
        <end position="760"/>
    </location>
</feature>
<feature type="compositionally biased region" description="Basic and acidic residues" evidence="2">
    <location>
        <begin position="519"/>
        <end position="529"/>
    </location>
</feature>
<feature type="region of interest" description="Disordered" evidence="2">
    <location>
        <begin position="417"/>
        <end position="491"/>
    </location>
</feature>
<dbReference type="InterPro" id="IPR051726">
    <property type="entry name" value="Chitin_Synth_Reg"/>
</dbReference>
<reference evidence="3" key="2">
    <citation type="submission" date="2014-06" db="EMBL/GenBank/DDBJ databases">
        <title>The complete genome of Blastobotrys (Arxula) adeninivorans LS3 - a yeast of biotechnological interest.</title>
        <authorList>
            <person name="Kunze G."/>
            <person name="Gaillardin C."/>
            <person name="Czernicka M."/>
            <person name="Durrens P."/>
            <person name="Martin T."/>
            <person name="Boer E."/>
            <person name="Gabaldon T."/>
            <person name="Cruz J."/>
            <person name="Talla E."/>
            <person name="Marck C."/>
            <person name="Goffeau A."/>
            <person name="Barbe V."/>
            <person name="Baret P."/>
            <person name="Baronian K."/>
            <person name="Beier S."/>
            <person name="Bleykasten C."/>
            <person name="Bode R."/>
            <person name="Casaregola S."/>
            <person name="Despons L."/>
            <person name="Fairhead C."/>
            <person name="Giersberg M."/>
            <person name="Gierski P."/>
            <person name="Hahnel U."/>
            <person name="Hartmann A."/>
            <person name="Jankowska D."/>
            <person name="Jubin C."/>
            <person name="Jung P."/>
            <person name="Lafontaine I."/>
            <person name="Leh-Louis V."/>
            <person name="Lemaire M."/>
            <person name="Marcet-Houben M."/>
            <person name="Mascher M."/>
            <person name="Morel G."/>
            <person name="Richard G.-F."/>
            <person name="Riechen J."/>
            <person name="Sacerdot C."/>
            <person name="Sarkar A."/>
            <person name="Savel G."/>
            <person name="Schacherer J."/>
            <person name="Sherman D."/>
            <person name="Straub M.-L."/>
            <person name="Stein N."/>
            <person name="Thierry A."/>
            <person name="Trautwein-Schult A."/>
            <person name="Westhof E."/>
            <person name="Worch S."/>
            <person name="Dujon B."/>
            <person name="Souciet J.-L."/>
            <person name="Wincker P."/>
            <person name="Scholz U."/>
            <person name="Neuveglise N."/>
        </authorList>
    </citation>
    <scope>NUCLEOTIDE SEQUENCE</scope>
    <source>
        <strain evidence="3">LS3</strain>
    </source>
</reference>
<feature type="compositionally biased region" description="Pro residues" evidence="2">
    <location>
        <begin position="596"/>
        <end position="612"/>
    </location>
</feature>
<dbReference type="EMBL" id="HG937692">
    <property type="protein sequence ID" value="CDP36058.1"/>
    <property type="molecule type" value="Genomic_DNA"/>
</dbReference>
<dbReference type="AlphaFoldDB" id="A0A060T521"/>
<keyword evidence="1" id="KW-0677">Repeat</keyword>
<evidence type="ECO:0000313" key="3">
    <source>
        <dbReference type="EMBL" id="CDP36058.1"/>
    </source>
</evidence>
<feature type="compositionally biased region" description="Low complexity" evidence="2">
    <location>
        <begin position="613"/>
        <end position="645"/>
    </location>
</feature>
<organism evidence="3">
    <name type="scientific">Blastobotrys adeninivorans</name>
    <name type="common">Yeast</name>
    <name type="synonym">Arxula adeninivorans</name>
    <dbReference type="NCBI Taxonomy" id="409370"/>
    <lineage>
        <taxon>Eukaryota</taxon>
        <taxon>Fungi</taxon>
        <taxon>Dikarya</taxon>
        <taxon>Ascomycota</taxon>
        <taxon>Saccharomycotina</taxon>
        <taxon>Dipodascomycetes</taxon>
        <taxon>Dipodascales</taxon>
        <taxon>Trichomonascaceae</taxon>
        <taxon>Blastobotrys</taxon>
    </lineage>
</organism>
<proteinExistence type="predicted"/>
<dbReference type="Gene3D" id="1.25.40.10">
    <property type="entry name" value="Tetratricopeptide repeat domain"/>
    <property type="match status" value="1"/>
</dbReference>
<feature type="compositionally biased region" description="Basic and acidic residues" evidence="2">
    <location>
        <begin position="463"/>
        <end position="476"/>
    </location>
</feature>
<feature type="compositionally biased region" description="Basic and acidic residues" evidence="2">
    <location>
        <begin position="800"/>
        <end position="811"/>
    </location>
</feature>
<protein>
    <submittedName>
        <fullName evidence="3">ARAD1B04356p</fullName>
    </submittedName>
</protein>
<feature type="compositionally biased region" description="Basic and acidic residues" evidence="2">
    <location>
        <begin position="707"/>
        <end position="718"/>
    </location>
</feature>
<feature type="region of interest" description="Disordered" evidence="2">
    <location>
        <begin position="512"/>
        <end position="841"/>
    </location>
</feature>
<dbReference type="InterPro" id="IPR006597">
    <property type="entry name" value="Sel1-like"/>
</dbReference>
<gene>
    <name evidence="3" type="ORF">GNLVRS02_ARAD1B04356g</name>
</gene>